<dbReference type="OrthoDB" id="9793589at2"/>
<comment type="caution">
    <text evidence="9">The sequence shown here is derived from an EMBL/GenBank/DDBJ whole genome shotgun (WGS) entry which is preliminary data.</text>
</comment>
<evidence type="ECO:0000313" key="10">
    <source>
        <dbReference type="Proteomes" id="UP000317243"/>
    </source>
</evidence>
<dbReference type="GO" id="GO:0006813">
    <property type="term" value="P:potassium ion transport"/>
    <property type="evidence" value="ECO:0007669"/>
    <property type="project" value="InterPro"/>
</dbReference>
<keyword evidence="5 7" id="KW-1133">Transmembrane helix</keyword>
<feature type="transmembrane region" description="Helical" evidence="7">
    <location>
        <begin position="182"/>
        <end position="199"/>
    </location>
</feature>
<keyword evidence="4 7" id="KW-0812">Transmembrane</keyword>
<reference evidence="9 10" key="1">
    <citation type="submission" date="2019-02" db="EMBL/GenBank/DDBJ databases">
        <title>Deep-cultivation of Planctomycetes and their phenomic and genomic characterization uncovers novel biology.</title>
        <authorList>
            <person name="Wiegand S."/>
            <person name="Jogler M."/>
            <person name="Boedeker C."/>
            <person name="Pinto D."/>
            <person name="Vollmers J."/>
            <person name="Rivas-Marin E."/>
            <person name="Kohn T."/>
            <person name="Peeters S.H."/>
            <person name="Heuer A."/>
            <person name="Rast P."/>
            <person name="Oberbeckmann S."/>
            <person name="Bunk B."/>
            <person name="Jeske O."/>
            <person name="Meyerdierks A."/>
            <person name="Storesund J.E."/>
            <person name="Kallscheuer N."/>
            <person name="Luecker S."/>
            <person name="Lage O.M."/>
            <person name="Pohl T."/>
            <person name="Merkel B.J."/>
            <person name="Hornburger P."/>
            <person name="Mueller R.-W."/>
            <person name="Bruemmer F."/>
            <person name="Labrenz M."/>
            <person name="Spormann A.M."/>
            <person name="Op Den Camp H."/>
            <person name="Overmann J."/>
            <person name="Amann R."/>
            <person name="Jetten M.S.M."/>
            <person name="Mascher T."/>
            <person name="Medema M.H."/>
            <person name="Devos D.P."/>
            <person name="Kaster A.-K."/>
            <person name="Ovreas L."/>
            <person name="Rohde M."/>
            <person name="Galperin M.Y."/>
            <person name="Jogler C."/>
        </authorList>
    </citation>
    <scope>NUCLEOTIDE SEQUENCE [LARGE SCALE GENOMIC DNA]</scope>
    <source>
        <strain evidence="9 10">KOR42</strain>
    </source>
</reference>
<dbReference type="Gene3D" id="3.40.50.720">
    <property type="entry name" value="NAD(P)-binding Rossmann-like Domain"/>
    <property type="match status" value="1"/>
</dbReference>
<dbReference type="SUPFAM" id="SSF51735">
    <property type="entry name" value="NAD(P)-binding Rossmann-fold domains"/>
    <property type="match status" value="1"/>
</dbReference>
<feature type="transmembrane region" description="Helical" evidence="7">
    <location>
        <begin position="113"/>
        <end position="132"/>
    </location>
</feature>
<feature type="transmembrane region" description="Helical" evidence="7">
    <location>
        <begin position="220"/>
        <end position="253"/>
    </location>
</feature>
<sequence length="550" mass="58842">MSGVIIDDLLLILTAGLIAGLICRRIQLSVLVGYLLVGACLGEGGLRWIQDEHHQLEYLAEAGVFLLLFAIGLEFSLDELLKLGTNLLIGGGVQMLLVAVPVTGFLFSMGMGWSSALIMGPAVAFSSTVLVFKALSERGEVSKPHGRRAIGILLFQDMALIPLLLMVPLLTGEGKQPGLSDYLQLALTSLCFVLGIVGVRKLLGEFVIPGLARFRSPDLVVLFTLVSLGGLALIAYLLGLPPAIGAFAAGLVFNGNRWSKQIDALVLPFRETFSAIFFTSLGLFFDPRFLIDEPITTAAMLAGLIILKASAATIALKLTGLNWQKSAGKGIGLAHIGEFAFVLTLLGREAGVVTVSDYRRLVTLAICSLIVTPMLLSLGLRWSNDSSSSVDAEHEEEVILDTQRRAIVVGAGPIGKQVTSRLETMGHDVCLVYLSSINLYPFAQLGFRTVAGDAAQAEILELALVRTTGLIVVCVPSDEMSIQIVQMVRKLNSNCFVLVRCRYQGTVPKLKKVGAERVVSEEMLASLALLDALEKASSQQLAPPSDDPLS</sequence>
<dbReference type="AlphaFoldDB" id="A0A5C5WXU4"/>
<keyword evidence="3" id="KW-0813">Transport</keyword>
<evidence type="ECO:0000256" key="4">
    <source>
        <dbReference type="ARBA" id="ARBA00022692"/>
    </source>
</evidence>
<dbReference type="Proteomes" id="UP000317243">
    <property type="component" value="Unassembled WGS sequence"/>
</dbReference>
<dbReference type="InterPro" id="IPR003148">
    <property type="entry name" value="RCK_N"/>
</dbReference>
<evidence type="ECO:0000256" key="6">
    <source>
        <dbReference type="ARBA" id="ARBA00023136"/>
    </source>
</evidence>
<feature type="transmembrane region" description="Helical" evidence="7">
    <location>
        <begin position="152"/>
        <end position="170"/>
    </location>
</feature>
<feature type="transmembrane region" description="Helical" evidence="7">
    <location>
        <begin position="56"/>
        <end position="75"/>
    </location>
</feature>
<feature type="transmembrane region" description="Helical" evidence="7">
    <location>
        <begin position="87"/>
        <end position="107"/>
    </location>
</feature>
<evidence type="ECO:0000259" key="8">
    <source>
        <dbReference type="PROSITE" id="PS51201"/>
    </source>
</evidence>
<organism evidence="9 10">
    <name type="scientific">Thalassoglobus neptunius</name>
    <dbReference type="NCBI Taxonomy" id="1938619"/>
    <lineage>
        <taxon>Bacteria</taxon>
        <taxon>Pseudomonadati</taxon>
        <taxon>Planctomycetota</taxon>
        <taxon>Planctomycetia</taxon>
        <taxon>Planctomycetales</taxon>
        <taxon>Planctomycetaceae</taxon>
        <taxon>Thalassoglobus</taxon>
    </lineage>
</organism>
<dbReference type="EMBL" id="SIHI01000004">
    <property type="protein sequence ID" value="TWT55390.1"/>
    <property type="molecule type" value="Genomic_DNA"/>
</dbReference>
<evidence type="ECO:0000256" key="2">
    <source>
        <dbReference type="ARBA" id="ARBA00005551"/>
    </source>
</evidence>
<dbReference type="PROSITE" id="PS51201">
    <property type="entry name" value="RCK_N"/>
    <property type="match status" value="1"/>
</dbReference>
<dbReference type="InterPro" id="IPR036291">
    <property type="entry name" value="NAD(P)-bd_dom_sf"/>
</dbReference>
<keyword evidence="6 7" id="KW-0472">Membrane</keyword>
<dbReference type="GO" id="GO:0015297">
    <property type="term" value="F:antiporter activity"/>
    <property type="evidence" value="ECO:0007669"/>
    <property type="project" value="InterPro"/>
</dbReference>
<dbReference type="GO" id="GO:1902600">
    <property type="term" value="P:proton transmembrane transport"/>
    <property type="evidence" value="ECO:0007669"/>
    <property type="project" value="InterPro"/>
</dbReference>
<proteinExistence type="inferred from homology"/>
<dbReference type="Gene3D" id="1.20.1530.20">
    <property type="match status" value="1"/>
</dbReference>
<dbReference type="PANTHER" id="PTHR42751">
    <property type="entry name" value="SODIUM/HYDROGEN EXCHANGER FAMILY/TRKA DOMAIN PROTEIN"/>
    <property type="match status" value="1"/>
</dbReference>
<dbReference type="Pfam" id="PF02254">
    <property type="entry name" value="TrkA_N"/>
    <property type="match status" value="1"/>
</dbReference>
<evidence type="ECO:0000256" key="5">
    <source>
        <dbReference type="ARBA" id="ARBA00022989"/>
    </source>
</evidence>
<evidence type="ECO:0000256" key="1">
    <source>
        <dbReference type="ARBA" id="ARBA00004141"/>
    </source>
</evidence>
<name>A0A5C5WXU4_9PLAN</name>
<keyword evidence="10" id="KW-1185">Reference proteome</keyword>
<feature type="transmembrane region" description="Helical" evidence="7">
    <location>
        <begin position="6"/>
        <end position="23"/>
    </location>
</feature>
<comment type="similarity">
    <text evidence="2">Belongs to the monovalent cation:proton antiporter 2 (CPA2) transporter (TC 2.A.37) family.</text>
</comment>
<dbReference type="RefSeq" id="WP_146510296.1">
    <property type="nucleotide sequence ID" value="NZ_SIHI01000004.1"/>
</dbReference>
<protein>
    <submittedName>
        <fullName evidence="9">Inner membrane protein YbaL</fullName>
    </submittedName>
</protein>
<feature type="domain" description="RCK N-terminal" evidence="8">
    <location>
        <begin position="403"/>
        <end position="519"/>
    </location>
</feature>
<feature type="transmembrane region" description="Helical" evidence="7">
    <location>
        <begin position="30"/>
        <end position="50"/>
    </location>
</feature>
<evidence type="ECO:0000256" key="7">
    <source>
        <dbReference type="SAM" id="Phobius"/>
    </source>
</evidence>
<evidence type="ECO:0000313" key="9">
    <source>
        <dbReference type="EMBL" id="TWT55390.1"/>
    </source>
</evidence>
<dbReference type="InterPro" id="IPR038770">
    <property type="entry name" value="Na+/solute_symporter_sf"/>
</dbReference>
<dbReference type="GO" id="GO:0016020">
    <property type="term" value="C:membrane"/>
    <property type="evidence" value="ECO:0007669"/>
    <property type="project" value="UniProtKB-SubCell"/>
</dbReference>
<accession>A0A5C5WXU4</accession>
<gene>
    <name evidence="9" type="primary">ybaL</name>
    <name evidence="9" type="ORF">KOR42_27760</name>
</gene>
<dbReference type="PANTHER" id="PTHR42751:SF3">
    <property type="entry name" value="SODIUM_GLUTAMATE SYMPORTER"/>
    <property type="match status" value="1"/>
</dbReference>
<dbReference type="Pfam" id="PF00999">
    <property type="entry name" value="Na_H_Exchanger"/>
    <property type="match status" value="1"/>
</dbReference>
<evidence type="ECO:0000256" key="3">
    <source>
        <dbReference type="ARBA" id="ARBA00022448"/>
    </source>
</evidence>
<dbReference type="InterPro" id="IPR006153">
    <property type="entry name" value="Cation/H_exchanger_TM"/>
</dbReference>
<comment type="subcellular location">
    <subcellularLocation>
        <location evidence="1">Membrane</location>
        <topology evidence="1">Multi-pass membrane protein</topology>
    </subcellularLocation>
</comment>